<dbReference type="InterPro" id="IPR003679">
    <property type="entry name" value="Amioglycoside_AcTrfase"/>
</dbReference>
<dbReference type="AlphaFoldDB" id="T0F888"/>
<dbReference type="GeneID" id="23203598"/>
<comment type="catalytic activity">
    <reaction evidence="2">
        <text>a 2-deoxystreptamine antibiotic + acetyl-CoA = an N(3)-acetyl-2-deoxystreptamine antibiotic + CoA + H(+)</text>
        <dbReference type="Rhea" id="RHEA:12665"/>
        <dbReference type="ChEBI" id="CHEBI:15378"/>
        <dbReference type="ChEBI" id="CHEBI:57287"/>
        <dbReference type="ChEBI" id="CHEBI:57288"/>
        <dbReference type="ChEBI" id="CHEBI:57921"/>
        <dbReference type="ChEBI" id="CHEBI:77452"/>
        <dbReference type="EC" id="2.3.1.81"/>
    </reaction>
</comment>
<keyword evidence="2" id="KW-0012">Acyltransferase</keyword>
<evidence type="ECO:0000313" key="4">
    <source>
        <dbReference type="Proteomes" id="UP000015442"/>
    </source>
</evidence>
<dbReference type="EMBL" id="AKWY02000034">
    <property type="protein sequence ID" value="EQA69438.1"/>
    <property type="molecule type" value="Genomic_DNA"/>
</dbReference>
<protein>
    <recommendedName>
        <fullName evidence="1 2">Aminoglycoside N(3)-acetyltransferase</fullName>
        <ecNumber evidence="2">2.3.1.-</ecNumber>
    </recommendedName>
</protein>
<proteinExistence type="inferred from homology"/>
<comment type="similarity">
    <text evidence="2">Belongs to the antibiotic N-acetyltransferase family.</text>
</comment>
<evidence type="ECO:0000256" key="2">
    <source>
        <dbReference type="RuleBase" id="RU365031"/>
    </source>
</evidence>
<dbReference type="Pfam" id="PF02522">
    <property type="entry name" value="Antibiotic_NAT"/>
    <property type="match status" value="1"/>
</dbReference>
<evidence type="ECO:0000256" key="1">
    <source>
        <dbReference type="ARBA" id="ARBA00012882"/>
    </source>
</evidence>
<comment type="caution">
    <text evidence="3">The sequence shown here is derived from an EMBL/GenBank/DDBJ whole genome shotgun (WGS) entry which is preliminary data.</text>
</comment>
<accession>T0F888</accession>
<keyword evidence="2" id="KW-0046">Antibiotic resistance</keyword>
<dbReference type="InterPro" id="IPR028345">
    <property type="entry name" value="Antibiotic_NAT-like"/>
</dbReference>
<reference evidence="3 4" key="1">
    <citation type="submission" date="2013-05" db="EMBL/GenBank/DDBJ databases">
        <authorList>
            <person name="Harkins D.M."/>
            <person name="Durkin A.S."/>
            <person name="Brinkac L.M."/>
            <person name="Haft D.H."/>
            <person name="Selengut J.D."/>
            <person name="Sanka R."/>
            <person name="DePew J."/>
            <person name="Purushe J."/>
            <person name="Hartskeerl R.A."/>
            <person name="Ahmed A."/>
            <person name="van der Linden H."/>
            <person name="Goris M.G.A."/>
            <person name="Vinetz J.M."/>
            <person name="Sutton G.G."/>
            <person name="Nierman W.C."/>
            <person name="Fouts D.E."/>
        </authorList>
    </citation>
    <scope>NUCLEOTIDE SEQUENCE [LARGE SCALE GENOMIC DNA]</scope>
    <source>
        <strain evidence="3 4">CZ214</strain>
    </source>
</reference>
<evidence type="ECO:0000313" key="3">
    <source>
        <dbReference type="EMBL" id="EQA69438.1"/>
    </source>
</evidence>
<dbReference type="Proteomes" id="UP000015442">
    <property type="component" value="Unassembled WGS sequence"/>
</dbReference>
<gene>
    <name evidence="3" type="ORF">LEP1GSC059_1878</name>
</gene>
<dbReference type="EC" id="2.3.1.-" evidence="2"/>
<dbReference type="GO" id="GO:0046353">
    <property type="term" value="F:aminoglycoside 3-N-acetyltransferase activity"/>
    <property type="evidence" value="ECO:0007669"/>
    <property type="project" value="UniProtKB-EC"/>
</dbReference>
<dbReference type="GO" id="GO:0046677">
    <property type="term" value="P:response to antibiotic"/>
    <property type="evidence" value="ECO:0007669"/>
    <property type="project" value="UniProtKB-KW"/>
</dbReference>
<sequence length="266" mass="30476">MAIVLPTDFEQMLNEAYRSVGAFDANILYIYTDFRYFGNSATIYKNRNEFCNAIVAPFLDRGKTIILTTFTYTAEGRFDVLGSRTNLGAMNKWILEQLGAKRSEHPLFSYAAFGPEAGFIENIGKSAFGYDSVFARLQGKRAAFLHIGRPVSMGNTALHYVEHMCGATYRIHTAFRTEVFRGEHYIGTDYSAFLRRRDLPGENFEFDFSKATAKLYDKKLINQVGSDIELSNISFYWYDQTIDCLLDLFYKDPRVFIKSNFIGYKS</sequence>
<organism evidence="3 4">
    <name type="scientific">Leptospira noguchii serovar Panama str. CZ214</name>
    <dbReference type="NCBI Taxonomy" id="1001595"/>
    <lineage>
        <taxon>Bacteria</taxon>
        <taxon>Pseudomonadati</taxon>
        <taxon>Spirochaetota</taxon>
        <taxon>Spirochaetia</taxon>
        <taxon>Leptospirales</taxon>
        <taxon>Leptospiraceae</taxon>
        <taxon>Leptospira</taxon>
    </lineage>
</organism>
<keyword evidence="2 3" id="KW-0808">Transferase</keyword>
<name>T0F888_9LEPT</name>
<dbReference type="RefSeq" id="WP_017214717.1">
    <property type="nucleotide sequence ID" value="NZ_AKWY02000034.1"/>
</dbReference>
<dbReference type="SUPFAM" id="SSF110710">
    <property type="entry name" value="TTHA0583/YokD-like"/>
    <property type="match status" value="1"/>
</dbReference>